<gene>
    <name evidence="1" type="ORF">U9M48_025019</name>
</gene>
<proteinExistence type="predicted"/>
<organism evidence="1 2">
    <name type="scientific">Paspalum notatum var. saurae</name>
    <dbReference type="NCBI Taxonomy" id="547442"/>
    <lineage>
        <taxon>Eukaryota</taxon>
        <taxon>Viridiplantae</taxon>
        <taxon>Streptophyta</taxon>
        <taxon>Embryophyta</taxon>
        <taxon>Tracheophyta</taxon>
        <taxon>Spermatophyta</taxon>
        <taxon>Magnoliopsida</taxon>
        <taxon>Liliopsida</taxon>
        <taxon>Poales</taxon>
        <taxon>Poaceae</taxon>
        <taxon>PACMAD clade</taxon>
        <taxon>Panicoideae</taxon>
        <taxon>Andropogonodae</taxon>
        <taxon>Paspaleae</taxon>
        <taxon>Paspalinae</taxon>
        <taxon>Paspalum</taxon>
    </lineage>
</organism>
<reference evidence="1 2" key="1">
    <citation type="submission" date="2024-02" db="EMBL/GenBank/DDBJ databases">
        <title>High-quality chromosome-scale genome assembly of Pensacola bahiagrass (Paspalum notatum Flugge var. saurae).</title>
        <authorList>
            <person name="Vega J.M."/>
            <person name="Podio M."/>
            <person name="Orjuela J."/>
            <person name="Siena L.A."/>
            <person name="Pessino S.C."/>
            <person name="Combes M.C."/>
            <person name="Mariac C."/>
            <person name="Albertini E."/>
            <person name="Pupilli F."/>
            <person name="Ortiz J.P.A."/>
            <person name="Leblanc O."/>
        </authorList>
    </citation>
    <scope>NUCLEOTIDE SEQUENCE [LARGE SCALE GENOMIC DNA]</scope>
    <source>
        <strain evidence="1">R1</strain>
        <tissue evidence="1">Leaf</tissue>
    </source>
</reference>
<sequence length="85" mass="9513">MLEGQHPVEAGMGDAGSFVEEIWPQLECYFQSLASFLTLWHSNPTTLPLSITPFSHGFHLGLLAIYPQQVQEFTKLTVAQELYSS</sequence>
<evidence type="ECO:0000313" key="1">
    <source>
        <dbReference type="EMBL" id="WVZ77119.1"/>
    </source>
</evidence>
<dbReference type="AlphaFoldDB" id="A0AAQ3TPX3"/>
<dbReference type="Proteomes" id="UP001341281">
    <property type="component" value="Chromosome 05"/>
</dbReference>
<accession>A0AAQ3TPX3</accession>
<protein>
    <submittedName>
        <fullName evidence="1">Uncharacterized protein</fullName>
    </submittedName>
</protein>
<evidence type="ECO:0000313" key="2">
    <source>
        <dbReference type="Proteomes" id="UP001341281"/>
    </source>
</evidence>
<keyword evidence="2" id="KW-1185">Reference proteome</keyword>
<dbReference type="EMBL" id="CP144749">
    <property type="protein sequence ID" value="WVZ77119.1"/>
    <property type="molecule type" value="Genomic_DNA"/>
</dbReference>
<name>A0AAQ3TPX3_PASNO</name>